<feature type="domain" description="N-acetyltransferase" evidence="3">
    <location>
        <begin position="9"/>
        <end position="168"/>
    </location>
</feature>
<dbReference type="Proteomes" id="UP001241603">
    <property type="component" value="Unassembled WGS sequence"/>
</dbReference>
<evidence type="ECO:0000313" key="4">
    <source>
        <dbReference type="EMBL" id="MDQ0437433.1"/>
    </source>
</evidence>
<name>A0ABU0H546_9HYPH</name>
<sequence length="172" mass="19516">MPPEPAFHYAFRPMIFADLDWIAKWLANPHVAAWWNDDVEEEVENIAAHIGSASVKPYMLEIDGRTAGYIQSYDPHAEAGHPYQDQPPGTLGIDQMIGEPDLVGLGHGPRMIMEFARLRFDEGVPRLIIDPDPDNHRAIRAYTKAGFTIFDRRTTIYGPALMMRRDLEDKTV</sequence>
<evidence type="ECO:0000313" key="5">
    <source>
        <dbReference type="Proteomes" id="UP001241603"/>
    </source>
</evidence>
<evidence type="ECO:0000259" key="3">
    <source>
        <dbReference type="PROSITE" id="PS51186"/>
    </source>
</evidence>
<keyword evidence="4" id="KW-0012">Acyltransferase</keyword>
<reference evidence="4 5" key="1">
    <citation type="submission" date="2023-07" db="EMBL/GenBank/DDBJ databases">
        <title>Genomic Encyclopedia of Type Strains, Phase IV (KMG-IV): sequencing the most valuable type-strain genomes for metagenomic binning, comparative biology and taxonomic classification.</title>
        <authorList>
            <person name="Goeker M."/>
        </authorList>
    </citation>
    <scope>NUCLEOTIDE SEQUENCE [LARGE SCALE GENOMIC DNA]</scope>
    <source>
        <strain evidence="4 5">B6-8</strain>
    </source>
</reference>
<evidence type="ECO:0000256" key="2">
    <source>
        <dbReference type="ARBA" id="ARBA00023251"/>
    </source>
</evidence>
<dbReference type="SUPFAM" id="SSF55729">
    <property type="entry name" value="Acyl-CoA N-acyltransferases (Nat)"/>
    <property type="match status" value="1"/>
</dbReference>
<dbReference type="RefSeq" id="WP_266348355.1">
    <property type="nucleotide sequence ID" value="NZ_JAPKNG010000002.1"/>
</dbReference>
<dbReference type="PANTHER" id="PTHR31438:SF1">
    <property type="entry name" value="LYSINE N-ACYLTRANSFERASE C17G9.06C-RELATED"/>
    <property type="match status" value="1"/>
</dbReference>
<comment type="caution">
    <text evidence="4">The sequence shown here is derived from an EMBL/GenBank/DDBJ whole genome shotgun (WGS) entry which is preliminary data.</text>
</comment>
<dbReference type="EMBL" id="JAUSVO010000002">
    <property type="protein sequence ID" value="MDQ0437433.1"/>
    <property type="molecule type" value="Genomic_DNA"/>
</dbReference>
<proteinExistence type="predicted"/>
<keyword evidence="2" id="KW-0046">Antibiotic resistance</keyword>
<keyword evidence="4" id="KW-0808">Transferase</keyword>
<keyword evidence="5" id="KW-1185">Reference proteome</keyword>
<organism evidence="4 5">
    <name type="scientific">Kaistia dalseonensis</name>
    <dbReference type="NCBI Taxonomy" id="410840"/>
    <lineage>
        <taxon>Bacteria</taxon>
        <taxon>Pseudomonadati</taxon>
        <taxon>Pseudomonadota</taxon>
        <taxon>Alphaproteobacteria</taxon>
        <taxon>Hyphomicrobiales</taxon>
        <taxon>Kaistiaceae</taxon>
        <taxon>Kaistia</taxon>
    </lineage>
</organism>
<dbReference type="EC" id="2.3.1.82" evidence="4"/>
<protein>
    <submittedName>
        <fullName evidence="4">Aminoglycoside 6'-N-acetyltransferase</fullName>
        <ecNumber evidence="4">2.3.1.82</ecNumber>
    </submittedName>
</protein>
<dbReference type="InterPro" id="IPR016181">
    <property type="entry name" value="Acyl_CoA_acyltransferase"/>
</dbReference>
<accession>A0ABU0H546</accession>
<gene>
    <name evidence="4" type="ORF">QO014_001818</name>
</gene>
<dbReference type="InterPro" id="IPR000182">
    <property type="entry name" value="GNAT_dom"/>
</dbReference>
<dbReference type="Gene3D" id="3.40.630.30">
    <property type="match status" value="1"/>
</dbReference>
<dbReference type="Pfam" id="PF13523">
    <property type="entry name" value="Acetyltransf_8"/>
    <property type="match status" value="1"/>
</dbReference>
<comment type="pathway">
    <text evidence="1">Siderophore biosynthesis.</text>
</comment>
<evidence type="ECO:0000256" key="1">
    <source>
        <dbReference type="ARBA" id="ARBA00004924"/>
    </source>
</evidence>
<dbReference type="PROSITE" id="PS51186">
    <property type="entry name" value="GNAT"/>
    <property type="match status" value="1"/>
</dbReference>
<dbReference type="InterPro" id="IPR019432">
    <property type="entry name" value="Acyltransferase_MbtK/IucB-like"/>
</dbReference>
<dbReference type="PANTHER" id="PTHR31438">
    <property type="entry name" value="LYSINE N-ACYLTRANSFERASE C17G9.06C-RELATED"/>
    <property type="match status" value="1"/>
</dbReference>
<dbReference type="SMART" id="SM01006">
    <property type="entry name" value="AlcB"/>
    <property type="match status" value="1"/>
</dbReference>
<dbReference type="GO" id="GO:0047663">
    <property type="term" value="F:aminoglycoside 6'-N-acetyltransferase activity"/>
    <property type="evidence" value="ECO:0007669"/>
    <property type="project" value="UniProtKB-EC"/>
</dbReference>